<dbReference type="Proteomes" id="UP001145742">
    <property type="component" value="Unassembled WGS sequence"/>
</dbReference>
<name>A0ABQ9D360_9PASS</name>
<evidence type="ECO:0000313" key="2">
    <source>
        <dbReference type="Proteomes" id="UP001145742"/>
    </source>
</evidence>
<gene>
    <name evidence="1" type="ORF">WISP_105221</name>
</gene>
<comment type="caution">
    <text evidence="1">The sequence shown here is derived from an EMBL/GenBank/DDBJ whole genome shotgun (WGS) entry which is preliminary data.</text>
</comment>
<accession>A0ABQ9D360</accession>
<evidence type="ECO:0000313" key="1">
    <source>
        <dbReference type="EMBL" id="KAJ7410988.1"/>
    </source>
</evidence>
<reference evidence="1" key="1">
    <citation type="submission" date="2019-10" db="EMBL/GenBank/DDBJ databases">
        <authorList>
            <person name="Soares A.E.R."/>
            <person name="Aleixo A."/>
            <person name="Schneider P."/>
            <person name="Miyaki C.Y."/>
            <person name="Schneider M.P."/>
            <person name="Mello C."/>
            <person name="Vasconcelos A.T.R."/>
        </authorList>
    </citation>
    <scope>NUCLEOTIDE SEQUENCE</scope>
    <source>
        <tissue evidence="1">Muscle</tissue>
    </source>
</reference>
<dbReference type="EMBL" id="WHWB01034370">
    <property type="protein sequence ID" value="KAJ7410988.1"/>
    <property type="molecule type" value="Genomic_DNA"/>
</dbReference>
<protein>
    <recommendedName>
        <fullName evidence="3">Reverse transcriptase domain-containing protein</fullName>
    </recommendedName>
</protein>
<organism evidence="1 2">
    <name type="scientific">Willisornis vidua</name>
    <name type="common">Xingu scale-backed antbird</name>
    <dbReference type="NCBI Taxonomy" id="1566151"/>
    <lineage>
        <taxon>Eukaryota</taxon>
        <taxon>Metazoa</taxon>
        <taxon>Chordata</taxon>
        <taxon>Craniata</taxon>
        <taxon>Vertebrata</taxon>
        <taxon>Euteleostomi</taxon>
        <taxon>Archelosauria</taxon>
        <taxon>Archosauria</taxon>
        <taxon>Dinosauria</taxon>
        <taxon>Saurischia</taxon>
        <taxon>Theropoda</taxon>
        <taxon>Coelurosauria</taxon>
        <taxon>Aves</taxon>
        <taxon>Neognathae</taxon>
        <taxon>Neoaves</taxon>
        <taxon>Telluraves</taxon>
        <taxon>Australaves</taxon>
        <taxon>Passeriformes</taxon>
        <taxon>Thamnophilidae</taxon>
        <taxon>Willisornis</taxon>
    </lineage>
</organism>
<keyword evidence="2" id="KW-1185">Reference proteome</keyword>
<proteinExistence type="predicted"/>
<sequence>MKHILLEAMLKHMENKEIIRDRKHDFIKNKLCLTNLVTFYDGMTTSVNKEIATVVICLDFYNAFDMVLHNILATEWRCGLHGLAVRCMRN</sequence>
<evidence type="ECO:0008006" key="3">
    <source>
        <dbReference type="Google" id="ProtNLM"/>
    </source>
</evidence>